<sequence>MKDRPEEKDQAENLRSYKEEGSFESYEMDVLELPPRKDVHQGTNRTKWKFSTVWMRFLLVIFIILIIVVLSYRYWDDWFGESLDPDIKKIEKPYHEEVTVER</sequence>
<accession>A0A1I3W1T3</accession>
<dbReference type="RefSeq" id="WP_075036752.1">
    <property type="nucleotide sequence ID" value="NZ_FOSB01000006.1"/>
</dbReference>
<keyword evidence="2" id="KW-0472">Membrane</keyword>
<feature type="transmembrane region" description="Helical" evidence="2">
    <location>
        <begin position="53"/>
        <end position="75"/>
    </location>
</feature>
<name>A0A1I3W1T3_HALDA</name>
<proteinExistence type="predicted"/>
<evidence type="ECO:0000313" key="4">
    <source>
        <dbReference type="Proteomes" id="UP000183557"/>
    </source>
</evidence>
<dbReference type="Proteomes" id="UP000183557">
    <property type="component" value="Unassembled WGS sequence"/>
</dbReference>
<protein>
    <submittedName>
        <fullName evidence="3">Uncharacterized protein</fullName>
    </submittedName>
</protein>
<dbReference type="EMBL" id="FOSB01000006">
    <property type="protein sequence ID" value="SFK01309.1"/>
    <property type="molecule type" value="Genomic_DNA"/>
</dbReference>
<reference evidence="4" key="1">
    <citation type="submission" date="2016-10" db="EMBL/GenBank/DDBJ databases">
        <authorList>
            <person name="Varghese N."/>
            <person name="Submissions S."/>
        </authorList>
    </citation>
    <scope>NUCLEOTIDE SEQUENCE [LARGE SCALE GENOMIC DNA]</scope>
    <source>
        <strain evidence="4">CGMCC 1.3704</strain>
    </source>
</reference>
<dbReference type="AlphaFoldDB" id="A0A1I3W1T3"/>
<organism evidence="3 4">
    <name type="scientific">Halobacillus dabanensis</name>
    <dbReference type="NCBI Taxonomy" id="240302"/>
    <lineage>
        <taxon>Bacteria</taxon>
        <taxon>Bacillati</taxon>
        <taxon>Bacillota</taxon>
        <taxon>Bacilli</taxon>
        <taxon>Bacillales</taxon>
        <taxon>Bacillaceae</taxon>
        <taxon>Halobacillus</taxon>
    </lineage>
</organism>
<feature type="compositionally biased region" description="Basic and acidic residues" evidence="1">
    <location>
        <begin position="1"/>
        <end position="21"/>
    </location>
</feature>
<evidence type="ECO:0000256" key="1">
    <source>
        <dbReference type="SAM" id="MobiDB-lite"/>
    </source>
</evidence>
<dbReference type="OrthoDB" id="2971091at2"/>
<evidence type="ECO:0000313" key="3">
    <source>
        <dbReference type="EMBL" id="SFK01309.1"/>
    </source>
</evidence>
<keyword evidence="2" id="KW-1133">Transmembrane helix</keyword>
<feature type="region of interest" description="Disordered" evidence="1">
    <location>
        <begin position="1"/>
        <end position="23"/>
    </location>
</feature>
<gene>
    <name evidence="3" type="ORF">SAMN04487936_106141</name>
</gene>
<evidence type="ECO:0000256" key="2">
    <source>
        <dbReference type="SAM" id="Phobius"/>
    </source>
</evidence>
<keyword evidence="4" id="KW-1185">Reference proteome</keyword>
<keyword evidence="2" id="KW-0812">Transmembrane</keyword>